<dbReference type="InterPro" id="IPR006119">
    <property type="entry name" value="Resolv_N"/>
</dbReference>
<dbReference type="Pfam" id="PF07508">
    <property type="entry name" value="Recombinase"/>
    <property type="match status" value="1"/>
</dbReference>
<dbReference type="CDD" id="cd00338">
    <property type="entry name" value="Ser_Recombinase"/>
    <property type="match status" value="1"/>
</dbReference>
<dbReference type="RefSeq" id="WP_014248301.1">
    <property type="nucleotide sequence ID" value="NC_016622.1"/>
</dbReference>
<dbReference type="AlphaFoldDB" id="G7Z8K9"/>
<dbReference type="KEGG" id="ali:AZOLI_2072"/>
<dbReference type="GO" id="GO:0000150">
    <property type="term" value="F:DNA strand exchange activity"/>
    <property type="evidence" value="ECO:0007669"/>
    <property type="project" value="InterPro"/>
</dbReference>
<dbReference type="InterPro" id="IPR011109">
    <property type="entry name" value="DNA_bind_recombinase_dom"/>
</dbReference>
<evidence type="ECO:0000259" key="2">
    <source>
        <dbReference type="PROSITE" id="PS51736"/>
    </source>
</evidence>
<dbReference type="InterPro" id="IPR050639">
    <property type="entry name" value="SSR_resolvase"/>
</dbReference>
<feature type="coiled-coil region" evidence="1">
    <location>
        <begin position="416"/>
        <end position="443"/>
    </location>
</feature>
<dbReference type="SMART" id="SM00857">
    <property type="entry name" value="Resolvase"/>
    <property type="match status" value="1"/>
</dbReference>
<dbReference type="InterPro" id="IPR036162">
    <property type="entry name" value="Resolvase-like_N_sf"/>
</dbReference>
<gene>
    <name evidence="4" type="ordered locus">AZOLI_2072</name>
</gene>
<dbReference type="Gene3D" id="3.90.1750.20">
    <property type="entry name" value="Putative Large Serine Recombinase, Chain B, Domain 2"/>
    <property type="match status" value="1"/>
</dbReference>
<dbReference type="InterPro" id="IPR025827">
    <property type="entry name" value="Zn_ribbon_recom_dom"/>
</dbReference>
<name>G7Z8K9_AZOL4</name>
<evidence type="ECO:0000313" key="4">
    <source>
        <dbReference type="EMBL" id="CBS87309.1"/>
    </source>
</evidence>
<keyword evidence="5" id="KW-1185">Reference proteome</keyword>
<dbReference type="HOGENOM" id="CLU_010686_18_13_5"/>
<feature type="domain" description="Resolvase/invertase-type recombinase catalytic" evidence="2">
    <location>
        <begin position="2"/>
        <end position="146"/>
    </location>
</feature>
<dbReference type="STRING" id="862719.AZOLI_2072"/>
<feature type="domain" description="Recombinase" evidence="3">
    <location>
        <begin position="150"/>
        <end position="295"/>
    </location>
</feature>
<dbReference type="PANTHER" id="PTHR30461">
    <property type="entry name" value="DNA-INVERTASE FROM LAMBDOID PROPHAGE"/>
    <property type="match status" value="1"/>
</dbReference>
<dbReference type="Pfam" id="PF00239">
    <property type="entry name" value="Resolvase"/>
    <property type="match status" value="1"/>
</dbReference>
<dbReference type="Pfam" id="PF13408">
    <property type="entry name" value="Zn_ribbon_recom"/>
    <property type="match status" value="1"/>
</dbReference>
<dbReference type="EMBL" id="FQ311868">
    <property type="protein sequence ID" value="CBS87309.1"/>
    <property type="molecule type" value="Genomic_DNA"/>
</dbReference>
<sequence length="549" mass="60411">MKAAIYARYSSDNQHERSIEDQVRICRQHAERHGGTIVDVYPDYAISGSHLKTRPQAQKLLEDAKAGLFDTVITEGLDRLSRDQEDIAAIFKRLKHHGIVIDTVQEGVISELHIGVKGTMNALFLRDLATKVRRGQEGRAKAGSVPAGLSYGYDVVREFDEKGEPVRGKRRVNEQQAAVIREIFDKVALGFSPRAIAKDLNSRGIPSPEGKTWNASTINGNAARRNGILYNEAYIGFLIYNRLRMDKDPDTGKHVPRLNKPESWTITEVPGLRIVTDEQWDRVQAVKAGFANRRGAEHARRPKHLLSGLVRCGCCGGSYTVKSKDQLACSTYRESGTCTNNRTIRVGDLQERVIVGIKSRLLSSASVALFVKVYGEERRRLEKEGQRGREDIAARLGKLTRQIDNIVNAIADGVASATMRQKLASLEEEKGAAEAELATIVRMEAKAGGVVEFPTATIDSYRQQVESLGEDAFVNDDARQEAMNAVRALIARIDVHPGERRGQTQVKAFGLIEKLISPAQDYLGGASSAVGRTATMVAAEGFEPPTKGL</sequence>
<dbReference type="GO" id="GO:0003677">
    <property type="term" value="F:DNA binding"/>
    <property type="evidence" value="ECO:0007669"/>
    <property type="project" value="InterPro"/>
</dbReference>
<dbReference type="Gene3D" id="3.40.50.1390">
    <property type="entry name" value="Resolvase, N-terminal catalytic domain"/>
    <property type="match status" value="1"/>
</dbReference>
<dbReference type="PANTHER" id="PTHR30461:SF23">
    <property type="entry name" value="DNA RECOMBINASE-RELATED"/>
    <property type="match status" value="1"/>
</dbReference>
<dbReference type="PROSITE" id="PS51737">
    <property type="entry name" value="RECOMBINASE_DNA_BIND"/>
    <property type="match status" value="1"/>
</dbReference>
<protein>
    <submittedName>
        <fullName evidence="4">Recombinase</fullName>
    </submittedName>
</protein>
<keyword evidence="1" id="KW-0175">Coiled coil</keyword>
<evidence type="ECO:0000256" key="1">
    <source>
        <dbReference type="SAM" id="Coils"/>
    </source>
</evidence>
<evidence type="ECO:0000259" key="3">
    <source>
        <dbReference type="PROSITE" id="PS51737"/>
    </source>
</evidence>
<dbReference type="PROSITE" id="PS51736">
    <property type="entry name" value="RECOMBINASES_3"/>
    <property type="match status" value="1"/>
</dbReference>
<reference evidence="5" key="1">
    <citation type="journal article" date="2011" name="PLoS Genet.">
        <title>Azospirillum genomes reveal transition of bacteria from aquatic to terrestrial environments.</title>
        <authorList>
            <person name="Wisniewski-Dye F."/>
            <person name="Borziak K."/>
            <person name="Khalsa-Moyers G."/>
            <person name="Alexandre G."/>
            <person name="Sukharnikov L.O."/>
            <person name="Wuichet K."/>
            <person name="Hurst G.B."/>
            <person name="McDonald W.H."/>
            <person name="Robertson J.S."/>
            <person name="Barbe V."/>
            <person name="Calteau A."/>
            <person name="Rouy Z."/>
            <person name="Mangenot S."/>
            <person name="Prigent-Combaret C."/>
            <person name="Normand P."/>
            <person name="Boyer M."/>
            <person name="Siguier P."/>
            <person name="Dessaux Y."/>
            <person name="Elmerich C."/>
            <person name="Condemine G."/>
            <person name="Krishnen G."/>
            <person name="Kennedy I."/>
            <person name="Paterson A.H."/>
            <person name="Gonzalez V."/>
            <person name="Mavingui P."/>
            <person name="Zhulin I.B."/>
        </authorList>
    </citation>
    <scope>NUCLEOTIDE SEQUENCE [LARGE SCALE GENOMIC DNA]</scope>
    <source>
        <strain evidence="5">4B</strain>
    </source>
</reference>
<dbReference type="SUPFAM" id="SSF53041">
    <property type="entry name" value="Resolvase-like"/>
    <property type="match status" value="1"/>
</dbReference>
<dbReference type="Proteomes" id="UP000005667">
    <property type="component" value="Chromosome"/>
</dbReference>
<accession>G7Z8K9</accession>
<proteinExistence type="predicted"/>
<dbReference type="OrthoDB" id="9791494at2"/>
<evidence type="ECO:0000313" key="5">
    <source>
        <dbReference type="Proteomes" id="UP000005667"/>
    </source>
</evidence>
<dbReference type="InterPro" id="IPR038109">
    <property type="entry name" value="DNA_bind_recomb_sf"/>
</dbReference>
<organism evidence="4 5">
    <name type="scientific">Azospirillum lipoferum (strain 4B)</name>
    <dbReference type="NCBI Taxonomy" id="862719"/>
    <lineage>
        <taxon>Bacteria</taxon>
        <taxon>Pseudomonadati</taxon>
        <taxon>Pseudomonadota</taxon>
        <taxon>Alphaproteobacteria</taxon>
        <taxon>Rhodospirillales</taxon>
        <taxon>Azospirillaceae</taxon>
        <taxon>Azospirillum</taxon>
    </lineage>
</organism>